<feature type="domain" description="HTH CENPB-type" evidence="2">
    <location>
        <begin position="60"/>
        <end position="132"/>
    </location>
</feature>
<accession>A0A7R7ZP53</accession>
<organism evidence="3 4">
    <name type="scientific">Aspergillus chevalieri</name>
    <name type="common">Eurotium chevalieri</name>
    <dbReference type="NCBI Taxonomy" id="182096"/>
    <lineage>
        <taxon>Eukaryota</taxon>
        <taxon>Fungi</taxon>
        <taxon>Dikarya</taxon>
        <taxon>Ascomycota</taxon>
        <taxon>Pezizomycotina</taxon>
        <taxon>Eurotiomycetes</taxon>
        <taxon>Eurotiomycetidae</taxon>
        <taxon>Eurotiales</taxon>
        <taxon>Aspergillaceae</taxon>
        <taxon>Aspergillus</taxon>
        <taxon>Aspergillus subgen. Aspergillus</taxon>
    </lineage>
</organism>
<dbReference type="GO" id="GO:0003677">
    <property type="term" value="F:DNA binding"/>
    <property type="evidence" value="ECO:0007669"/>
    <property type="project" value="UniProtKB-KW"/>
</dbReference>
<dbReference type="PROSITE" id="PS51253">
    <property type="entry name" value="HTH_CENPB"/>
    <property type="match status" value="1"/>
</dbReference>
<dbReference type="EMBL" id="AP024420">
    <property type="protein sequence ID" value="BCR89570.1"/>
    <property type="molecule type" value="Genomic_DNA"/>
</dbReference>
<dbReference type="Pfam" id="PF03184">
    <property type="entry name" value="DDE_1"/>
    <property type="match status" value="1"/>
</dbReference>
<dbReference type="InterPro" id="IPR006600">
    <property type="entry name" value="HTH_CenpB_DNA-bd_dom"/>
</dbReference>
<dbReference type="PANTHER" id="PTHR19303">
    <property type="entry name" value="TRANSPOSON"/>
    <property type="match status" value="1"/>
</dbReference>
<dbReference type="InterPro" id="IPR050863">
    <property type="entry name" value="CenT-Element_Derived"/>
</dbReference>
<keyword evidence="1" id="KW-0238">DNA-binding</keyword>
<dbReference type="Proteomes" id="UP000637239">
    <property type="component" value="Chromosome 5"/>
</dbReference>
<dbReference type="InterPro" id="IPR009057">
    <property type="entry name" value="Homeodomain-like_sf"/>
</dbReference>
<dbReference type="SUPFAM" id="SSF46689">
    <property type="entry name" value="Homeodomain-like"/>
    <property type="match status" value="1"/>
</dbReference>
<name>A0A7R7ZP53_ASPCH</name>
<dbReference type="AlphaFoldDB" id="A0A7R7ZP53"/>
<dbReference type="GO" id="GO:0005634">
    <property type="term" value="C:nucleus"/>
    <property type="evidence" value="ECO:0007669"/>
    <property type="project" value="TreeGrafter"/>
</dbReference>
<reference evidence="3" key="1">
    <citation type="submission" date="2021-01" db="EMBL/GenBank/DDBJ databases">
        <authorList>
            <consortium name="Aspergillus chevalieri M1 genome sequencing consortium"/>
            <person name="Kazuki M."/>
            <person name="Futagami T."/>
        </authorList>
    </citation>
    <scope>NUCLEOTIDE SEQUENCE</scope>
    <source>
        <strain evidence="3">M1</strain>
    </source>
</reference>
<gene>
    <name evidence="3" type="ORF">ACHE_50768S</name>
</gene>
<evidence type="ECO:0000313" key="4">
    <source>
        <dbReference type="Proteomes" id="UP000637239"/>
    </source>
</evidence>
<dbReference type="Gene3D" id="1.10.10.60">
    <property type="entry name" value="Homeodomain-like"/>
    <property type="match status" value="1"/>
</dbReference>
<dbReference type="KEGG" id="ache:ACHE_50768S"/>
<evidence type="ECO:0000256" key="1">
    <source>
        <dbReference type="ARBA" id="ARBA00023125"/>
    </source>
</evidence>
<protein>
    <recommendedName>
        <fullName evidence="2">HTH CENPB-type domain-containing protein</fullName>
    </recommendedName>
</protein>
<dbReference type="InterPro" id="IPR004875">
    <property type="entry name" value="DDE_SF_endonuclease_dom"/>
</dbReference>
<evidence type="ECO:0000259" key="2">
    <source>
        <dbReference type="PROSITE" id="PS51253"/>
    </source>
</evidence>
<reference evidence="3" key="2">
    <citation type="submission" date="2021-02" db="EMBL/GenBank/DDBJ databases">
        <title>Aspergillus chevalieri M1 genome sequence.</title>
        <authorList>
            <person name="Kadooka C."/>
            <person name="Mori K."/>
            <person name="Futagami T."/>
        </authorList>
    </citation>
    <scope>NUCLEOTIDE SEQUENCE</scope>
    <source>
        <strain evidence="3">M1</strain>
    </source>
</reference>
<dbReference type="PANTHER" id="PTHR19303:SF62">
    <property type="entry name" value="HTH CENPB-TYPE DOMAIN-CONTAINING PROTEIN-RELATED"/>
    <property type="match status" value="1"/>
</dbReference>
<keyword evidence="4" id="KW-1185">Reference proteome</keyword>
<proteinExistence type="predicted"/>
<dbReference type="Pfam" id="PF03221">
    <property type="entry name" value="HTH_Tnp_Tc5"/>
    <property type="match status" value="1"/>
</dbReference>
<dbReference type="SMART" id="SM00674">
    <property type="entry name" value="CENPB"/>
    <property type="match status" value="1"/>
</dbReference>
<evidence type="ECO:0000313" key="3">
    <source>
        <dbReference type="EMBL" id="BCR89570.1"/>
    </source>
</evidence>
<dbReference type="RefSeq" id="XP_043138092.1">
    <property type="nucleotide sequence ID" value="XM_043280522.1"/>
</dbReference>
<dbReference type="Gene3D" id="3.30.420.10">
    <property type="entry name" value="Ribonuclease H-like superfamily/Ribonuclease H"/>
    <property type="match status" value="1"/>
</dbReference>
<dbReference type="GeneID" id="66983928"/>
<sequence length="448" mass="51609">MPPIRSESLRKSAEQEGRVELAIQALKKREIRTITEAARQFDVPRTTLRNRVSGRGYRTATRANSHKLTQNEEDSLKQWILSLDARGAAPRHDMVREMANILLSKRGDTQPQLVGVNWVYHFVKRSPELSTRFSRRYDYQRALNEDPKAIQQWFDTLWEVKTEYGISDDDIYNFDETGFAMGLTSTSRVVTRAEYYGKRKLLQPGNREWVTAIECISRNDALPPVIIFKGKVFIQGWFSTAPPEWRFHMSPNGWTTDQISLDWLQNHFVPHIQKRQGGAWKLLVMDGHGSHLTAQFDAICKENKIIPLCMPSHSSHLLQPLDIGCFSTIKKAYGQYIQSKLRSGIHSIDKHDFLNAYIQARLTAYKTDTISNSWVAAGIIPYNPEQVLKNITIQLRTPTPPLAVAVRAMCLILHRGPLIFIAKHLRSIPYYGKDQKHPQKHFWTKYSK</sequence>
<dbReference type="InterPro" id="IPR036397">
    <property type="entry name" value="RNaseH_sf"/>
</dbReference>